<comment type="caution">
    <text evidence="2">The sequence shown here is derived from an EMBL/GenBank/DDBJ whole genome shotgun (WGS) entry which is preliminary data.</text>
</comment>
<protein>
    <recommendedName>
        <fullName evidence="1">Pyruvate phosphate dikinase AMP/ATP-binding domain-containing protein</fullName>
    </recommendedName>
</protein>
<dbReference type="RefSeq" id="WP_123221015.1">
    <property type="nucleotide sequence ID" value="NZ_RJSF01000003.1"/>
</dbReference>
<dbReference type="PANTHER" id="PTHR43615">
    <property type="entry name" value="PHOSPHOENOLPYRUVATE SYNTHASE-RELATED"/>
    <property type="match status" value="1"/>
</dbReference>
<dbReference type="EMBL" id="RJSF01000003">
    <property type="protein sequence ID" value="RNM17394.1"/>
    <property type="molecule type" value="Genomic_DNA"/>
</dbReference>
<evidence type="ECO:0000313" key="2">
    <source>
        <dbReference type="EMBL" id="RNM17394.1"/>
    </source>
</evidence>
<dbReference type="OrthoDB" id="9765468at2"/>
<dbReference type="GO" id="GO:0016301">
    <property type="term" value="F:kinase activity"/>
    <property type="evidence" value="ECO:0007669"/>
    <property type="project" value="InterPro"/>
</dbReference>
<evidence type="ECO:0000259" key="1">
    <source>
        <dbReference type="Pfam" id="PF01326"/>
    </source>
</evidence>
<dbReference type="Proteomes" id="UP000279994">
    <property type="component" value="Unassembled WGS sequence"/>
</dbReference>
<dbReference type="InterPro" id="IPR051549">
    <property type="entry name" value="PEP_Utilizing_Enz"/>
</dbReference>
<dbReference type="AlphaFoldDB" id="A0A3N0GY43"/>
<dbReference type="Gene3D" id="3.30.1490.20">
    <property type="entry name" value="ATP-grasp fold, A domain"/>
    <property type="match status" value="1"/>
</dbReference>
<dbReference type="SUPFAM" id="SSF56059">
    <property type="entry name" value="Glutathione synthetase ATP-binding domain-like"/>
    <property type="match status" value="1"/>
</dbReference>
<name>A0A3N0GY43_9ACTN</name>
<organism evidence="2 3">
    <name type="scientific">Nocardioides pocheonensis</name>
    <dbReference type="NCBI Taxonomy" id="661485"/>
    <lineage>
        <taxon>Bacteria</taxon>
        <taxon>Bacillati</taxon>
        <taxon>Actinomycetota</taxon>
        <taxon>Actinomycetes</taxon>
        <taxon>Propionibacteriales</taxon>
        <taxon>Nocardioidaceae</taxon>
        <taxon>Nocardioides</taxon>
    </lineage>
</organism>
<keyword evidence="3" id="KW-1185">Reference proteome</keyword>
<sequence length="272" mass="29027">MTTTTLTPLALATDARAFGGKAAQLAAALAAGLPVPTGFALDWTAVRAVVDGDRRALTWLDAITDAGPWAVRSSAIGEDSAEASFAGTHLTVLGVVGLEALVDAVHQVHESAADEAALAYRRQHGLDPTPRMAVVLQPMIASEVAGVLFTKNPVTGAHERVIEASWGLGETVVSGLVSPDQYRLAPDDGRLLDRWAGDKDVALWLQPDGTVTEAPVAADRATAWCLVEEQLEHLHWLAGHCDEVFGTTEHDIEFAFTEDRLHLLQRRPITHG</sequence>
<dbReference type="InterPro" id="IPR013815">
    <property type="entry name" value="ATP_grasp_subdomain_1"/>
</dbReference>
<dbReference type="GO" id="GO:0005524">
    <property type="term" value="F:ATP binding"/>
    <property type="evidence" value="ECO:0007669"/>
    <property type="project" value="InterPro"/>
</dbReference>
<accession>A0A3N0GY43</accession>
<dbReference type="PANTHER" id="PTHR43615:SF1">
    <property type="entry name" value="PPDK_N DOMAIN-CONTAINING PROTEIN"/>
    <property type="match status" value="1"/>
</dbReference>
<dbReference type="Pfam" id="PF01326">
    <property type="entry name" value="PPDK_N"/>
    <property type="match status" value="1"/>
</dbReference>
<dbReference type="InterPro" id="IPR002192">
    <property type="entry name" value="PPDK_AMP/ATP-bd"/>
</dbReference>
<feature type="domain" description="Pyruvate phosphate dikinase AMP/ATP-binding" evidence="1">
    <location>
        <begin position="65"/>
        <end position="271"/>
    </location>
</feature>
<dbReference type="Gene3D" id="3.30.470.20">
    <property type="entry name" value="ATP-grasp fold, B domain"/>
    <property type="match status" value="1"/>
</dbReference>
<gene>
    <name evidence="2" type="ORF">EFL26_00985</name>
</gene>
<evidence type="ECO:0000313" key="3">
    <source>
        <dbReference type="Proteomes" id="UP000279994"/>
    </source>
</evidence>
<proteinExistence type="predicted"/>
<reference evidence="2 3" key="1">
    <citation type="submission" date="2018-11" db="EMBL/GenBank/DDBJ databases">
        <authorList>
            <person name="Li F."/>
        </authorList>
    </citation>
    <scope>NUCLEOTIDE SEQUENCE [LARGE SCALE GENOMIC DNA]</scope>
    <source>
        <strain evidence="2 3">Gsoil 818</strain>
    </source>
</reference>